<dbReference type="InterPro" id="IPR000873">
    <property type="entry name" value="AMP-dep_synth/lig_dom"/>
</dbReference>
<evidence type="ECO:0000313" key="6">
    <source>
        <dbReference type="Proteomes" id="UP000199112"/>
    </source>
</evidence>
<gene>
    <name evidence="5" type="ORF">SAMN04487967_3049</name>
</gene>
<protein>
    <submittedName>
        <fullName evidence="5">Fatty-acyl-CoA synthase</fullName>
    </submittedName>
</protein>
<dbReference type="InterPro" id="IPR045851">
    <property type="entry name" value="AMP-bd_C_sf"/>
</dbReference>
<dbReference type="InterPro" id="IPR020845">
    <property type="entry name" value="AMP-binding_CS"/>
</dbReference>
<dbReference type="EMBL" id="FNWL01000003">
    <property type="protein sequence ID" value="SEH17195.1"/>
    <property type="molecule type" value="Genomic_DNA"/>
</dbReference>
<dbReference type="Proteomes" id="UP000199112">
    <property type="component" value="Unassembled WGS sequence"/>
</dbReference>
<evidence type="ECO:0000256" key="1">
    <source>
        <dbReference type="ARBA" id="ARBA00006432"/>
    </source>
</evidence>
<evidence type="ECO:0000256" key="2">
    <source>
        <dbReference type="ARBA" id="ARBA00022598"/>
    </source>
</evidence>
<dbReference type="FunFam" id="3.30.300.30:FF:000008">
    <property type="entry name" value="2,3-dihydroxybenzoate-AMP ligase"/>
    <property type="match status" value="1"/>
</dbReference>
<name>A0A1H6G5P9_9EURY</name>
<comment type="similarity">
    <text evidence="1">Belongs to the ATP-dependent AMP-binding enzyme family.</text>
</comment>
<dbReference type="AlphaFoldDB" id="A0A1H6G5P9"/>
<feature type="domain" description="AMP-dependent synthetase/ligase" evidence="3">
    <location>
        <begin position="11"/>
        <end position="376"/>
    </location>
</feature>
<dbReference type="OrthoDB" id="193284at2157"/>
<dbReference type="GO" id="GO:0016878">
    <property type="term" value="F:acid-thiol ligase activity"/>
    <property type="evidence" value="ECO:0007669"/>
    <property type="project" value="UniProtKB-ARBA"/>
</dbReference>
<dbReference type="Pfam" id="PF13193">
    <property type="entry name" value="AMP-binding_C"/>
    <property type="match status" value="1"/>
</dbReference>
<dbReference type="PANTHER" id="PTHR43767:SF1">
    <property type="entry name" value="NONRIBOSOMAL PEPTIDE SYNTHASE PES1 (EUROFUNG)-RELATED"/>
    <property type="match status" value="1"/>
</dbReference>
<keyword evidence="2" id="KW-0436">Ligase</keyword>
<dbReference type="RefSeq" id="WP_090507812.1">
    <property type="nucleotide sequence ID" value="NZ_FNWL01000003.1"/>
</dbReference>
<proteinExistence type="inferred from homology"/>
<dbReference type="PANTHER" id="PTHR43767">
    <property type="entry name" value="LONG-CHAIN-FATTY-ACID--COA LIGASE"/>
    <property type="match status" value="1"/>
</dbReference>
<dbReference type="InterPro" id="IPR025110">
    <property type="entry name" value="AMP-bd_C"/>
</dbReference>
<dbReference type="Gene3D" id="3.40.50.12780">
    <property type="entry name" value="N-terminal domain of ligase-like"/>
    <property type="match status" value="1"/>
</dbReference>
<accession>A0A1H6G5P9</accession>
<dbReference type="Gene3D" id="3.30.300.30">
    <property type="match status" value="1"/>
</dbReference>
<dbReference type="Pfam" id="PF00501">
    <property type="entry name" value="AMP-binding"/>
    <property type="match status" value="1"/>
</dbReference>
<dbReference type="SUPFAM" id="SSF56801">
    <property type="entry name" value="Acetyl-CoA synthetase-like"/>
    <property type="match status" value="1"/>
</dbReference>
<evidence type="ECO:0000313" key="5">
    <source>
        <dbReference type="EMBL" id="SEH17195.1"/>
    </source>
</evidence>
<dbReference type="InterPro" id="IPR042099">
    <property type="entry name" value="ANL_N_sf"/>
</dbReference>
<reference evidence="6" key="1">
    <citation type="submission" date="2016-10" db="EMBL/GenBank/DDBJ databases">
        <authorList>
            <person name="Varghese N."/>
            <person name="Submissions S."/>
        </authorList>
    </citation>
    <scope>NUCLEOTIDE SEQUENCE [LARGE SCALE GENOMIC DNA]</scope>
    <source>
        <strain evidence="6">CGMCC 1.8981</strain>
    </source>
</reference>
<keyword evidence="6" id="KW-1185">Reference proteome</keyword>
<sequence>MDGLTLGDLAETNARKYPDDDCLVSLVDGTRDSITFREFDDRVNQVARVLADRGVTEDDRVAVYMQNHPETIYSYYAAMKLGALPVPINHRFKDEEVGYVLEDSGASVCLFDSEARETISTVARNDDVQIGEYLYLGADVPAFADGLDAARDGVSIDRVDVVPTRLDAAALMYTSGTTGKPKGCVLTHDNVIQNSVNTVYSCHFEEQEDRFLVVTPLFHIAAFALFNNTFYCGSTTYLMNEFDPARVMEVIETERITGSFFVPTMSRALLTVDEFEDYDLSAFDHYMTGGAPSGEELKTAIIESFDTNLYEVFGQTETSPVTCLLGPEHALEKPDSIGREIVNVAVKIVDDDGDEVDRGDIGRIAYRGPTVFEGYLGMPEKTDEVFDDEGYFVSSDLVRRDEDGFLHFIGRYDDMIISGGENIHPAEIEEVLHEHAQISEVAVVGVPDEAWTERVKAAVVLHDGESLTDAEVSEYVGSHIADFKKPREVEFHEELPRNPTGKILKDELI</sequence>
<evidence type="ECO:0000259" key="3">
    <source>
        <dbReference type="Pfam" id="PF00501"/>
    </source>
</evidence>
<feature type="domain" description="AMP-binding enzyme C-terminal" evidence="4">
    <location>
        <begin position="427"/>
        <end position="502"/>
    </location>
</feature>
<evidence type="ECO:0000259" key="4">
    <source>
        <dbReference type="Pfam" id="PF13193"/>
    </source>
</evidence>
<dbReference type="InterPro" id="IPR050237">
    <property type="entry name" value="ATP-dep_AMP-bd_enzyme"/>
</dbReference>
<organism evidence="5 6">
    <name type="scientific">Natronorubrum sediminis</name>
    <dbReference type="NCBI Taxonomy" id="640943"/>
    <lineage>
        <taxon>Archaea</taxon>
        <taxon>Methanobacteriati</taxon>
        <taxon>Methanobacteriota</taxon>
        <taxon>Stenosarchaea group</taxon>
        <taxon>Halobacteria</taxon>
        <taxon>Halobacteriales</taxon>
        <taxon>Natrialbaceae</taxon>
        <taxon>Natronorubrum</taxon>
    </lineage>
</organism>
<dbReference type="PROSITE" id="PS00455">
    <property type="entry name" value="AMP_BINDING"/>
    <property type="match status" value="1"/>
</dbReference>